<keyword evidence="3" id="KW-0560">Oxidoreductase</keyword>
<dbReference type="InterPro" id="IPR024072">
    <property type="entry name" value="DHFR-like_dom_sf"/>
</dbReference>
<comment type="pathway">
    <text evidence="1">Cofactor biosynthesis; riboflavin biosynthesis.</text>
</comment>
<proteinExistence type="predicted"/>
<evidence type="ECO:0000256" key="1">
    <source>
        <dbReference type="ARBA" id="ARBA00005104"/>
    </source>
</evidence>
<keyword evidence="2" id="KW-0521">NADP</keyword>
<accession>A0ABS4VWW8</accession>
<evidence type="ECO:0000259" key="4">
    <source>
        <dbReference type="Pfam" id="PF01872"/>
    </source>
</evidence>
<evidence type="ECO:0000256" key="2">
    <source>
        <dbReference type="ARBA" id="ARBA00022857"/>
    </source>
</evidence>
<keyword evidence="6" id="KW-1185">Reference proteome</keyword>
<dbReference type="RefSeq" id="WP_210029523.1">
    <property type="nucleotide sequence ID" value="NZ_JAGINU010000001.1"/>
</dbReference>
<dbReference type="Pfam" id="PF01872">
    <property type="entry name" value="RibD_C"/>
    <property type="match status" value="1"/>
</dbReference>
<dbReference type="SUPFAM" id="SSF53597">
    <property type="entry name" value="Dihydrofolate reductase-like"/>
    <property type="match status" value="1"/>
</dbReference>
<protein>
    <submittedName>
        <fullName evidence="5">Riboflavin biosynthesis pyrimidine reductase</fullName>
    </submittedName>
</protein>
<sequence>MDRPRIICHMHMSLDGKIVGDYLPTEIGMASQREFHALAWGPDRYYRDHKGWLSGRISSEDNFTHYRKPELDDAAPPVPEGDHIAVPDAPMHYFSVDPSGSLAWTQNSIDYFDTRAHVVEILSGRAGNAYKAFLRAQGISYLIAGDDSLDLEKTVTKIGEIYGVEELILGGGGGLNWSFIRAGLCDELSIVLTPAADGAKAAQSLFEADERYSSPVPTGFTLDGTRVLDDGSVWLRYTVDGPIT</sequence>
<dbReference type="PANTHER" id="PTHR38011">
    <property type="entry name" value="DIHYDROFOLATE REDUCTASE FAMILY PROTEIN (AFU_ORTHOLOGUE AFUA_8G06820)"/>
    <property type="match status" value="1"/>
</dbReference>
<gene>
    <name evidence="5" type="ORF">JOF36_004118</name>
</gene>
<dbReference type="Proteomes" id="UP001519295">
    <property type="component" value="Unassembled WGS sequence"/>
</dbReference>
<dbReference type="Gene3D" id="3.40.430.10">
    <property type="entry name" value="Dihydrofolate Reductase, subunit A"/>
    <property type="match status" value="1"/>
</dbReference>
<feature type="domain" description="Bacterial bifunctional deaminase-reductase C-terminal" evidence="4">
    <location>
        <begin position="144"/>
        <end position="209"/>
    </location>
</feature>
<dbReference type="PANTHER" id="PTHR38011:SF7">
    <property type="entry name" value="2,5-DIAMINO-6-RIBOSYLAMINO-4(3H)-PYRIMIDINONE 5'-PHOSPHATE REDUCTASE"/>
    <property type="match status" value="1"/>
</dbReference>
<comment type="caution">
    <text evidence="5">The sequence shown here is derived from an EMBL/GenBank/DDBJ whole genome shotgun (WGS) entry which is preliminary data.</text>
</comment>
<dbReference type="InterPro" id="IPR002734">
    <property type="entry name" value="RibDG_C"/>
</dbReference>
<evidence type="ECO:0000256" key="3">
    <source>
        <dbReference type="ARBA" id="ARBA00023002"/>
    </source>
</evidence>
<evidence type="ECO:0000313" key="5">
    <source>
        <dbReference type="EMBL" id="MBP2368422.1"/>
    </source>
</evidence>
<evidence type="ECO:0000313" key="6">
    <source>
        <dbReference type="Proteomes" id="UP001519295"/>
    </source>
</evidence>
<dbReference type="InterPro" id="IPR050765">
    <property type="entry name" value="Riboflavin_Biosynth_HTPR"/>
</dbReference>
<name>A0ABS4VWW8_9PSEU</name>
<dbReference type="EMBL" id="JAGINU010000001">
    <property type="protein sequence ID" value="MBP2368422.1"/>
    <property type="molecule type" value="Genomic_DNA"/>
</dbReference>
<reference evidence="5 6" key="1">
    <citation type="submission" date="2021-03" db="EMBL/GenBank/DDBJ databases">
        <title>Sequencing the genomes of 1000 actinobacteria strains.</title>
        <authorList>
            <person name="Klenk H.-P."/>
        </authorList>
    </citation>
    <scope>NUCLEOTIDE SEQUENCE [LARGE SCALE GENOMIC DNA]</scope>
    <source>
        <strain evidence="5 6">DSM 45256</strain>
    </source>
</reference>
<organism evidence="5 6">
    <name type="scientific">Pseudonocardia parietis</name>
    <dbReference type="NCBI Taxonomy" id="570936"/>
    <lineage>
        <taxon>Bacteria</taxon>
        <taxon>Bacillati</taxon>
        <taxon>Actinomycetota</taxon>
        <taxon>Actinomycetes</taxon>
        <taxon>Pseudonocardiales</taxon>
        <taxon>Pseudonocardiaceae</taxon>
        <taxon>Pseudonocardia</taxon>
    </lineage>
</organism>